<sequence>MPTPTPIIGFIVSNDVAIDEVAIDEDPLPLGPVATPAATLAPTPAPTPAVAVAPVAATPEPTPSAVPTDVIIVDEEVPLGGVPADGVLPKTGESSPAPYYFAGLALAGLGLILRRTARNGKRK</sequence>
<reference evidence="2 3" key="1">
    <citation type="submission" date="2020-05" db="EMBL/GenBank/DDBJ databases">
        <title>Paenibacillus glebae, sp. nov., Paenibacillus humi sp. nov., Paenibacillus pedi sp. nov., Paenibacillus terrestris sp. nov. and Paenibacillus terricola sp. nov., isolated from a forest top soil sample.</title>
        <authorList>
            <person name="Qi S."/>
            <person name="Carlier A."/>
            <person name="Cnockaert M."/>
            <person name="Vandamme P."/>
        </authorList>
    </citation>
    <scope>NUCLEOTIDE SEQUENCE [LARGE SCALE GENOMIC DNA]</scope>
    <source>
        <strain evidence="2 3">LMG 29502</strain>
    </source>
</reference>
<proteinExistence type="predicted"/>
<keyword evidence="1" id="KW-1133">Transmembrane helix</keyword>
<organism evidence="2 3">
    <name type="scientific">Paenibacillus tritici</name>
    <dbReference type="NCBI Taxonomy" id="1873425"/>
    <lineage>
        <taxon>Bacteria</taxon>
        <taxon>Bacillati</taxon>
        <taxon>Bacillota</taxon>
        <taxon>Bacilli</taxon>
        <taxon>Bacillales</taxon>
        <taxon>Paenibacillaceae</taxon>
        <taxon>Paenibacillus</taxon>
    </lineage>
</organism>
<protein>
    <submittedName>
        <fullName evidence="2">LPXTG cell wall anchor domain-containing protein</fullName>
    </submittedName>
</protein>
<keyword evidence="3" id="KW-1185">Reference proteome</keyword>
<feature type="transmembrane region" description="Helical" evidence="1">
    <location>
        <begin position="97"/>
        <end position="113"/>
    </location>
</feature>
<dbReference type="Proteomes" id="UP000711047">
    <property type="component" value="Unassembled WGS sequence"/>
</dbReference>
<keyword evidence="1" id="KW-0472">Membrane</keyword>
<keyword evidence="1" id="KW-0812">Transmembrane</keyword>
<dbReference type="NCBIfam" id="TIGR01167">
    <property type="entry name" value="LPXTG_anchor"/>
    <property type="match status" value="1"/>
</dbReference>
<evidence type="ECO:0000313" key="3">
    <source>
        <dbReference type="Proteomes" id="UP000711047"/>
    </source>
</evidence>
<comment type="caution">
    <text evidence="2">The sequence shown here is derived from an EMBL/GenBank/DDBJ whole genome shotgun (WGS) entry which is preliminary data.</text>
</comment>
<name>A0ABX2DY14_9BACL</name>
<dbReference type="EMBL" id="JABMKX010000028">
    <property type="protein sequence ID" value="NQX49617.1"/>
    <property type="molecule type" value="Genomic_DNA"/>
</dbReference>
<evidence type="ECO:0000313" key="2">
    <source>
        <dbReference type="EMBL" id="NQX49617.1"/>
    </source>
</evidence>
<evidence type="ECO:0000256" key="1">
    <source>
        <dbReference type="SAM" id="Phobius"/>
    </source>
</evidence>
<accession>A0ABX2DY14</accession>
<gene>
    <name evidence="2" type="ORF">HQN87_30415</name>
</gene>